<dbReference type="InterPro" id="IPR009781">
    <property type="entry name" value="DUF1345"/>
</dbReference>
<sequence>MSVLSVLVRRHVWLRMLWARPRLVLSVCFGGLVVLGLPHLMVLQPVTRYIVGWNAGAGLYLLLALRMIFRASEEHIRRRAHIEDEGQWLVLGLVIVAAIISLMAIVAELAVSKDMHGYWRSAHIALAILTILSSWLFTHVMFALHYAHDYYTARARGIPPGLEFPGAEALDYSDFLYFSCIIGTSGQTADVSFSSRRMRRLGTLHCVVAFFYNATVLALMINIAAGLI</sequence>
<proteinExistence type="predicted"/>
<feature type="transmembrane region" description="Helical" evidence="1">
    <location>
        <begin position="123"/>
        <end position="147"/>
    </location>
</feature>
<feature type="transmembrane region" description="Helical" evidence="1">
    <location>
        <begin position="204"/>
        <end position="225"/>
    </location>
</feature>
<evidence type="ECO:0000313" key="2">
    <source>
        <dbReference type="EMBL" id="MTD33500.1"/>
    </source>
</evidence>
<dbReference type="Pfam" id="PF07077">
    <property type="entry name" value="DUF1345"/>
    <property type="match status" value="1"/>
</dbReference>
<evidence type="ECO:0000313" key="3">
    <source>
        <dbReference type="Proteomes" id="UP000446658"/>
    </source>
</evidence>
<keyword evidence="1" id="KW-0472">Membrane</keyword>
<dbReference type="AlphaFoldDB" id="A0A844GDV7"/>
<dbReference type="RefSeq" id="WP_230370471.1">
    <property type="nucleotide sequence ID" value="NZ_WLYX01000001.1"/>
</dbReference>
<feature type="transmembrane region" description="Helical" evidence="1">
    <location>
        <begin position="89"/>
        <end position="111"/>
    </location>
</feature>
<keyword evidence="3" id="KW-1185">Reference proteome</keyword>
<keyword evidence="1" id="KW-1133">Transmembrane helix</keyword>
<keyword evidence="1" id="KW-0812">Transmembrane</keyword>
<name>A0A844GDV7_9NEIS</name>
<organism evidence="2 3">
    <name type="scientific">Paludibacterium denitrificans</name>
    <dbReference type="NCBI Taxonomy" id="2675226"/>
    <lineage>
        <taxon>Bacteria</taxon>
        <taxon>Pseudomonadati</taxon>
        <taxon>Pseudomonadota</taxon>
        <taxon>Betaproteobacteria</taxon>
        <taxon>Neisseriales</taxon>
        <taxon>Chromobacteriaceae</taxon>
        <taxon>Paludibacterium</taxon>
    </lineage>
</organism>
<accession>A0A844GDV7</accession>
<comment type="caution">
    <text evidence="2">The sequence shown here is derived from an EMBL/GenBank/DDBJ whole genome shotgun (WGS) entry which is preliminary data.</text>
</comment>
<reference evidence="2 3" key="1">
    <citation type="submission" date="2019-11" db="EMBL/GenBank/DDBJ databases">
        <title>Draft genome sequence of Paludibacterium sp. dN18-1.</title>
        <authorList>
            <person name="Im W.-T."/>
        </authorList>
    </citation>
    <scope>NUCLEOTIDE SEQUENCE [LARGE SCALE GENOMIC DNA]</scope>
    <source>
        <strain evidence="3">dN 18-1</strain>
    </source>
</reference>
<feature type="transmembrane region" description="Helical" evidence="1">
    <location>
        <begin position="49"/>
        <end position="69"/>
    </location>
</feature>
<protein>
    <submittedName>
        <fullName evidence="2">DUF1345 domain-containing protein</fullName>
    </submittedName>
</protein>
<dbReference type="Proteomes" id="UP000446658">
    <property type="component" value="Unassembled WGS sequence"/>
</dbReference>
<feature type="transmembrane region" description="Helical" evidence="1">
    <location>
        <begin position="23"/>
        <end position="43"/>
    </location>
</feature>
<gene>
    <name evidence="2" type="ORF">GKE73_11670</name>
</gene>
<evidence type="ECO:0000256" key="1">
    <source>
        <dbReference type="SAM" id="Phobius"/>
    </source>
</evidence>
<dbReference type="EMBL" id="WLYX01000001">
    <property type="protein sequence ID" value="MTD33500.1"/>
    <property type="molecule type" value="Genomic_DNA"/>
</dbReference>